<organism evidence="3 4">
    <name type="scientific">Colletotrichum asianum</name>
    <dbReference type="NCBI Taxonomy" id="702518"/>
    <lineage>
        <taxon>Eukaryota</taxon>
        <taxon>Fungi</taxon>
        <taxon>Dikarya</taxon>
        <taxon>Ascomycota</taxon>
        <taxon>Pezizomycotina</taxon>
        <taxon>Sordariomycetes</taxon>
        <taxon>Hypocreomycetidae</taxon>
        <taxon>Glomerellales</taxon>
        <taxon>Glomerellaceae</taxon>
        <taxon>Colletotrichum</taxon>
        <taxon>Colletotrichum gloeosporioides species complex</taxon>
    </lineage>
</organism>
<keyword evidence="4" id="KW-1185">Reference proteome</keyword>
<dbReference type="OrthoDB" id="4813711at2759"/>
<reference evidence="3 4" key="1">
    <citation type="submission" date="2019-12" db="EMBL/GenBank/DDBJ databases">
        <title>A genome sequence resource for the geographically widespread anthracnose pathogen Colletotrichum asianum.</title>
        <authorList>
            <person name="Meng Y."/>
        </authorList>
    </citation>
    <scope>NUCLEOTIDE SEQUENCE [LARGE SCALE GENOMIC DNA]</scope>
    <source>
        <strain evidence="3 4">ICMP 18580</strain>
    </source>
</reference>
<name>A0A8H3ZGA7_9PEZI</name>
<dbReference type="EMBL" id="WOWK01000116">
    <property type="protein sequence ID" value="KAF0318083.1"/>
    <property type="molecule type" value="Genomic_DNA"/>
</dbReference>
<accession>A0A8H3ZGA7</accession>
<feature type="coiled-coil region" evidence="1">
    <location>
        <begin position="73"/>
        <end position="156"/>
    </location>
</feature>
<comment type="caution">
    <text evidence="3">The sequence shown here is derived from an EMBL/GenBank/DDBJ whole genome shotgun (WGS) entry which is preliminary data.</text>
</comment>
<evidence type="ECO:0000256" key="1">
    <source>
        <dbReference type="SAM" id="Coils"/>
    </source>
</evidence>
<keyword evidence="2" id="KW-0812">Transmembrane</keyword>
<evidence type="ECO:0000256" key="2">
    <source>
        <dbReference type="SAM" id="Phobius"/>
    </source>
</evidence>
<dbReference type="AlphaFoldDB" id="A0A8H3ZGA7"/>
<proteinExistence type="predicted"/>
<dbReference type="Proteomes" id="UP000434172">
    <property type="component" value="Unassembled WGS sequence"/>
</dbReference>
<protein>
    <submittedName>
        <fullName evidence="3">Uncharacterized protein</fullName>
    </submittedName>
</protein>
<gene>
    <name evidence="3" type="ORF">GQ607_014699</name>
</gene>
<evidence type="ECO:0000313" key="4">
    <source>
        <dbReference type="Proteomes" id="UP000434172"/>
    </source>
</evidence>
<feature type="transmembrane region" description="Helical" evidence="2">
    <location>
        <begin position="206"/>
        <end position="227"/>
    </location>
</feature>
<keyword evidence="1" id="KW-0175">Coiled coil</keyword>
<keyword evidence="2" id="KW-0472">Membrane</keyword>
<keyword evidence="2" id="KW-1133">Transmembrane helix</keyword>
<evidence type="ECO:0000313" key="3">
    <source>
        <dbReference type="EMBL" id="KAF0318083.1"/>
    </source>
</evidence>
<sequence>MSMLSCHSACRLFSLAARSPLTFRLHEESGLAVARLPSKSIFHPPRWGSLGIARAFATTPPRKATNSTISTIIQKLRNEVDTAHAQNRNLVERLQKADQENRRLAANLGESDAERRSAQMRYEKMSERLTENNKTMERWQQRNVRFQEQLEIEAKRNFEKAKRDLERKCENNLKSYLKLAESKDAQIRELEGMKGTAWVVAALIKVVGRTICIGIILRFILFAGLVVEEDMRKAKIEQKTT</sequence>